<name>A0A0H5D639_9RHOB</name>
<proteinExistence type="predicted"/>
<sequence length="432" mass="46263">MKLKRTMRIATGLACLGAALTVFIPHLTSYISRAAVVNAPIISVKSPFDGALMSDALTPATPVLPTSTIVELQASRSSRTELARLEARSSILAREEVSISTEISTLSQLDQRLVVRMERVQTLAREVLEAQLSGLRGELAAARERQDRLAREALRFTQLSANGSVPQAQAETAVSLAAEANGEVIRLTAAVEETVRSIAGIQDGILPGLGTEDGSYARQRRDEVAIRLADLKGRKARIAAQRVGLLQEIEALREEVGRFDRFAPRLPTGAVVWSATPAKGAVIASGDEVLQLLDCSRRFVEVFVHETAFEAIRPGDTARVRLRGSDETFLATVEALRGAGSQRATGLLAAEPENLTEGSLSVMLRLAPADVGMAGVAQNFCDVGRTAEVRFDREFGTMLTVAGHWFEELLRGIAPSLAAGHSGDWFGASDAG</sequence>
<keyword evidence="2" id="KW-0175">Coiled coil</keyword>
<accession>A0A0H5D639</accession>
<feature type="coiled-coil region" evidence="2">
    <location>
        <begin position="125"/>
        <end position="152"/>
    </location>
</feature>
<dbReference type="EMBL" id="CVRL01000037">
    <property type="protein sequence ID" value="CRL12163.1"/>
    <property type="molecule type" value="Genomic_DNA"/>
</dbReference>
<evidence type="ECO:0000313" key="3">
    <source>
        <dbReference type="EMBL" id="CRL12163.1"/>
    </source>
</evidence>
<dbReference type="PANTHER" id="PTHR30386:SF19">
    <property type="entry name" value="MULTIDRUG EXPORT PROTEIN EMRA-RELATED"/>
    <property type="match status" value="1"/>
</dbReference>
<gene>
    <name evidence="3" type="ORF">NIT7321_03035</name>
</gene>
<comment type="subcellular location">
    <subcellularLocation>
        <location evidence="1">Cell envelope</location>
    </subcellularLocation>
</comment>
<dbReference type="STRING" id="481446.NIT7645_03438"/>
<protein>
    <submittedName>
        <fullName evidence="3">Efflux pump membrane protein</fullName>
    </submittedName>
</protein>
<dbReference type="PANTHER" id="PTHR30386">
    <property type="entry name" value="MEMBRANE FUSION SUBUNIT OF EMRAB-TOLC MULTIDRUG EFFLUX PUMP"/>
    <property type="match status" value="1"/>
</dbReference>
<dbReference type="Gene3D" id="2.40.30.170">
    <property type="match status" value="1"/>
</dbReference>
<reference evidence="4" key="1">
    <citation type="submission" date="2015-05" db="EMBL/GenBank/DDBJ databases">
        <authorList>
            <person name="Rodrigo-Torres Lidia"/>
            <person name="Arahal R.David."/>
        </authorList>
    </citation>
    <scope>NUCLEOTIDE SEQUENCE [LARGE SCALE GENOMIC DNA]</scope>
    <source>
        <strain evidence="4">CECT 7321</strain>
    </source>
</reference>
<dbReference type="AlphaFoldDB" id="A0A0H5D639"/>
<dbReference type="GO" id="GO:0030313">
    <property type="term" value="C:cell envelope"/>
    <property type="evidence" value="ECO:0007669"/>
    <property type="project" value="UniProtKB-SubCell"/>
</dbReference>
<dbReference type="InterPro" id="IPR050739">
    <property type="entry name" value="MFP"/>
</dbReference>
<keyword evidence="4" id="KW-1185">Reference proteome</keyword>
<evidence type="ECO:0000313" key="4">
    <source>
        <dbReference type="Proteomes" id="UP000043764"/>
    </source>
</evidence>
<evidence type="ECO:0000256" key="2">
    <source>
        <dbReference type="SAM" id="Coils"/>
    </source>
</evidence>
<organism evidence="3 4">
    <name type="scientific">Phaeobacter italicus</name>
    <dbReference type="NCBI Taxonomy" id="481446"/>
    <lineage>
        <taxon>Bacteria</taxon>
        <taxon>Pseudomonadati</taxon>
        <taxon>Pseudomonadota</taxon>
        <taxon>Alphaproteobacteria</taxon>
        <taxon>Rhodobacterales</taxon>
        <taxon>Roseobacteraceae</taxon>
        <taxon>Phaeobacter</taxon>
    </lineage>
</organism>
<dbReference type="Proteomes" id="UP000043764">
    <property type="component" value="Unassembled WGS sequence"/>
</dbReference>
<evidence type="ECO:0000256" key="1">
    <source>
        <dbReference type="ARBA" id="ARBA00004196"/>
    </source>
</evidence>